<sequence length="126" mass="14608">MGIICIFYSAFAIAETNYICLPLKATGFKFNKYLKSWEASIFNIRDQKMLLKKTIKGWQWLRIGDKSGKNCGEINQYGYLFCSDTFGQLEFNMKSLRYVETYIRDYVNGDEDVDTPYIEIGSCSPI</sequence>
<organism evidence="2 4">
    <name type="scientific">Legionella gratiana</name>
    <dbReference type="NCBI Taxonomy" id="45066"/>
    <lineage>
        <taxon>Bacteria</taxon>
        <taxon>Pseudomonadati</taxon>
        <taxon>Pseudomonadota</taxon>
        <taxon>Gammaproteobacteria</taxon>
        <taxon>Legionellales</taxon>
        <taxon>Legionellaceae</taxon>
        <taxon>Legionella</taxon>
    </lineage>
</organism>
<reference evidence="1 3" key="1">
    <citation type="submission" date="2015-11" db="EMBL/GenBank/DDBJ databases">
        <title>Genomic analysis of 38 Legionella species identifies large and diverse effector repertoires.</title>
        <authorList>
            <person name="Burstein D."/>
            <person name="Amaro F."/>
            <person name="Zusman T."/>
            <person name="Lifshitz Z."/>
            <person name="Cohen O."/>
            <person name="Gilbert J.A."/>
            <person name="Pupko T."/>
            <person name="Shuman H.A."/>
            <person name="Segal G."/>
        </authorList>
    </citation>
    <scope>NUCLEOTIDE SEQUENCE [LARGE SCALE GENOMIC DNA]</scope>
    <source>
        <strain evidence="1 3">Lyon 8420412</strain>
    </source>
</reference>
<dbReference type="AlphaFoldDB" id="A0A378JHS7"/>
<dbReference type="RefSeq" id="WP_058497684.1">
    <property type="nucleotide sequence ID" value="NZ_CAAAHW010000001.1"/>
</dbReference>
<dbReference type="EMBL" id="UGOB01000001">
    <property type="protein sequence ID" value="STX44230.1"/>
    <property type="molecule type" value="Genomic_DNA"/>
</dbReference>
<dbReference type="Proteomes" id="UP000254476">
    <property type="component" value="Unassembled WGS sequence"/>
</dbReference>
<evidence type="ECO:0000313" key="2">
    <source>
        <dbReference type="EMBL" id="STX44230.1"/>
    </source>
</evidence>
<accession>A0A378JHS7</accession>
<protein>
    <submittedName>
        <fullName evidence="2">Uncharacterized protein</fullName>
    </submittedName>
</protein>
<dbReference type="EMBL" id="LNYE01000005">
    <property type="protein sequence ID" value="KTD14766.1"/>
    <property type="molecule type" value="Genomic_DNA"/>
</dbReference>
<evidence type="ECO:0000313" key="3">
    <source>
        <dbReference type="Proteomes" id="UP000054691"/>
    </source>
</evidence>
<proteinExistence type="predicted"/>
<name>A0A378JHS7_9GAMM</name>
<evidence type="ECO:0000313" key="1">
    <source>
        <dbReference type="EMBL" id="KTD14766.1"/>
    </source>
</evidence>
<reference evidence="2 4" key="2">
    <citation type="submission" date="2018-06" db="EMBL/GenBank/DDBJ databases">
        <authorList>
            <consortium name="Pathogen Informatics"/>
            <person name="Doyle S."/>
        </authorList>
    </citation>
    <scope>NUCLEOTIDE SEQUENCE [LARGE SCALE GENOMIC DNA]</scope>
    <source>
        <strain evidence="2 4">NCTC12388</strain>
    </source>
</reference>
<dbReference type="STRING" id="45066.Lgra_0469"/>
<dbReference type="Proteomes" id="UP000054691">
    <property type="component" value="Unassembled WGS sequence"/>
</dbReference>
<keyword evidence="3" id="KW-1185">Reference proteome</keyword>
<evidence type="ECO:0000313" key="4">
    <source>
        <dbReference type="Proteomes" id="UP000254476"/>
    </source>
</evidence>
<gene>
    <name evidence="1" type="ORF">Lgra_0469</name>
    <name evidence="2" type="ORF">NCTC12388_01417</name>
</gene>